<gene>
    <name evidence="5" type="ORF">ACFQO6_12305</name>
</gene>
<evidence type="ECO:0000313" key="6">
    <source>
        <dbReference type="Proteomes" id="UP001596524"/>
    </source>
</evidence>
<organism evidence="5 6">
    <name type="scientific">Nocardioides astragali</name>
    <dbReference type="NCBI Taxonomy" id="1776736"/>
    <lineage>
        <taxon>Bacteria</taxon>
        <taxon>Bacillati</taxon>
        <taxon>Actinomycetota</taxon>
        <taxon>Actinomycetes</taxon>
        <taxon>Propionibacteriales</taxon>
        <taxon>Nocardioidaceae</taxon>
        <taxon>Nocardioides</taxon>
    </lineage>
</organism>
<keyword evidence="2" id="KW-0233">DNA recombination</keyword>
<evidence type="ECO:0000256" key="1">
    <source>
        <dbReference type="ARBA" id="ARBA00023125"/>
    </source>
</evidence>
<dbReference type="Gene3D" id="1.10.150.130">
    <property type="match status" value="1"/>
</dbReference>
<sequence length="261" mass="29522">MIEKTPSGRFRARLKSGRQFVASRTFDTKREASDWLARERAVLAGGVDPRTGRRLVRALLEEWLAIREFTVAAKTYRTDQALQRLVPTSLQAMQVSAVSEREVARSFEALIQHGLGERSVVRYRASLSSFFTWCVREKIIVRNPVTGTKVPRSSEEPTEMRPWTEAELEATYALWHEHDPHLADVLLVLGWTGMRWGEARAVLVEDVVEVPTAGLLVRRSHTEGGAVKATKGRRGRRVPVADRILPIIRRLVVSKSRTICC</sequence>
<evidence type="ECO:0000259" key="4">
    <source>
        <dbReference type="PROSITE" id="PS51900"/>
    </source>
</evidence>
<dbReference type="InterPro" id="IPR058717">
    <property type="entry name" value="Phage_L5_Integrase_N"/>
</dbReference>
<comment type="caution">
    <text evidence="5">The sequence shown here is derived from an EMBL/GenBank/DDBJ whole genome shotgun (WGS) entry which is preliminary data.</text>
</comment>
<dbReference type="InterPro" id="IPR044068">
    <property type="entry name" value="CB"/>
</dbReference>
<dbReference type="InterPro" id="IPR050090">
    <property type="entry name" value="Tyrosine_recombinase_XerCD"/>
</dbReference>
<feature type="domain" description="Core-binding (CB)" evidence="4">
    <location>
        <begin position="54"/>
        <end position="135"/>
    </location>
</feature>
<dbReference type="Proteomes" id="UP001596524">
    <property type="component" value="Unassembled WGS sequence"/>
</dbReference>
<keyword evidence="6" id="KW-1185">Reference proteome</keyword>
<dbReference type="InterPro" id="IPR013762">
    <property type="entry name" value="Integrase-like_cat_sf"/>
</dbReference>
<dbReference type="InterPro" id="IPR011010">
    <property type="entry name" value="DNA_brk_join_enz"/>
</dbReference>
<dbReference type="SUPFAM" id="SSF56349">
    <property type="entry name" value="DNA breaking-rejoining enzymes"/>
    <property type="match status" value="1"/>
</dbReference>
<dbReference type="EMBL" id="JBHTCH010000014">
    <property type="protein sequence ID" value="MFC7361055.1"/>
    <property type="molecule type" value="Genomic_DNA"/>
</dbReference>
<proteinExistence type="predicted"/>
<dbReference type="PROSITE" id="PS51900">
    <property type="entry name" value="CB"/>
    <property type="match status" value="1"/>
</dbReference>
<evidence type="ECO:0000256" key="3">
    <source>
        <dbReference type="PROSITE-ProRule" id="PRU01248"/>
    </source>
</evidence>
<evidence type="ECO:0000313" key="5">
    <source>
        <dbReference type="EMBL" id="MFC7361055.1"/>
    </source>
</evidence>
<reference evidence="6" key="1">
    <citation type="journal article" date="2019" name="Int. J. Syst. Evol. Microbiol.">
        <title>The Global Catalogue of Microorganisms (GCM) 10K type strain sequencing project: providing services to taxonomists for standard genome sequencing and annotation.</title>
        <authorList>
            <consortium name="The Broad Institute Genomics Platform"/>
            <consortium name="The Broad Institute Genome Sequencing Center for Infectious Disease"/>
            <person name="Wu L."/>
            <person name="Ma J."/>
        </authorList>
    </citation>
    <scope>NUCLEOTIDE SEQUENCE [LARGE SCALE GENOMIC DNA]</scope>
    <source>
        <strain evidence="6">FCH27</strain>
    </source>
</reference>
<dbReference type="Gene3D" id="1.10.443.10">
    <property type="entry name" value="Intergrase catalytic core"/>
    <property type="match status" value="1"/>
</dbReference>
<keyword evidence="1 3" id="KW-0238">DNA-binding</keyword>
<dbReference type="InterPro" id="IPR010998">
    <property type="entry name" value="Integrase_recombinase_N"/>
</dbReference>
<accession>A0ABW2N5A7</accession>
<evidence type="ECO:0000256" key="2">
    <source>
        <dbReference type="ARBA" id="ARBA00023172"/>
    </source>
</evidence>
<name>A0ABW2N5A7_9ACTN</name>
<protein>
    <submittedName>
        <fullName evidence="5">Tyrosine-type recombinase/integrase</fullName>
    </submittedName>
</protein>
<dbReference type="PANTHER" id="PTHR30349">
    <property type="entry name" value="PHAGE INTEGRASE-RELATED"/>
    <property type="match status" value="1"/>
</dbReference>
<dbReference type="Pfam" id="PF26003">
    <property type="entry name" value="Integrase_N_phage"/>
    <property type="match status" value="1"/>
</dbReference>
<dbReference type="RefSeq" id="WP_255888427.1">
    <property type="nucleotide sequence ID" value="NZ_JAFMZM010000001.1"/>
</dbReference>